<dbReference type="AlphaFoldDB" id="A0AAD8RBU4"/>
<feature type="region of interest" description="Disordered" evidence="2">
    <location>
        <begin position="259"/>
        <end position="377"/>
    </location>
</feature>
<evidence type="ECO:0000313" key="5">
    <source>
        <dbReference type="Proteomes" id="UP001231189"/>
    </source>
</evidence>
<dbReference type="GO" id="GO:0003676">
    <property type="term" value="F:nucleic acid binding"/>
    <property type="evidence" value="ECO:0007669"/>
    <property type="project" value="InterPro"/>
</dbReference>
<gene>
    <name evidence="4" type="ORF">QYE76_023488</name>
</gene>
<feature type="compositionally biased region" description="Basic and acidic residues" evidence="2">
    <location>
        <begin position="368"/>
        <end position="377"/>
    </location>
</feature>
<comment type="caution">
    <text evidence="4">The sequence shown here is derived from an EMBL/GenBank/DDBJ whole genome shotgun (WGS) entry which is preliminary data.</text>
</comment>
<dbReference type="PROSITE" id="PS50158">
    <property type="entry name" value="ZF_CCHC"/>
    <property type="match status" value="1"/>
</dbReference>
<evidence type="ECO:0000259" key="3">
    <source>
        <dbReference type="PROSITE" id="PS50158"/>
    </source>
</evidence>
<name>A0AAD8RBU4_LOLMU</name>
<dbReference type="InterPro" id="IPR001878">
    <property type="entry name" value="Znf_CCHC"/>
</dbReference>
<keyword evidence="1" id="KW-0479">Metal-binding</keyword>
<feature type="region of interest" description="Disordered" evidence="2">
    <location>
        <begin position="1"/>
        <end position="106"/>
    </location>
</feature>
<feature type="compositionally biased region" description="Basic and acidic residues" evidence="2">
    <location>
        <begin position="268"/>
        <end position="284"/>
    </location>
</feature>
<dbReference type="InterPro" id="IPR036875">
    <property type="entry name" value="Znf_CCHC_sf"/>
</dbReference>
<keyword evidence="5" id="KW-1185">Reference proteome</keyword>
<organism evidence="4 5">
    <name type="scientific">Lolium multiflorum</name>
    <name type="common">Italian ryegrass</name>
    <name type="synonym">Lolium perenne subsp. multiflorum</name>
    <dbReference type="NCBI Taxonomy" id="4521"/>
    <lineage>
        <taxon>Eukaryota</taxon>
        <taxon>Viridiplantae</taxon>
        <taxon>Streptophyta</taxon>
        <taxon>Embryophyta</taxon>
        <taxon>Tracheophyta</taxon>
        <taxon>Spermatophyta</taxon>
        <taxon>Magnoliopsida</taxon>
        <taxon>Liliopsida</taxon>
        <taxon>Poales</taxon>
        <taxon>Poaceae</taxon>
        <taxon>BOP clade</taxon>
        <taxon>Pooideae</taxon>
        <taxon>Poodae</taxon>
        <taxon>Poeae</taxon>
        <taxon>Poeae Chloroplast Group 2 (Poeae type)</taxon>
        <taxon>Loliodinae</taxon>
        <taxon>Loliinae</taxon>
        <taxon>Lolium</taxon>
    </lineage>
</organism>
<keyword evidence="1" id="KW-0862">Zinc</keyword>
<keyword evidence="1" id="KW-0863">Zinc-finger</keyword>
<feature type="domain" description="CCHC-type" evidence="3">
    <location>
        <begin position="118"/>
        <end position="133"/>
    </location>
</feature>
<feature type="compositionally biased region" description="Polar residues" evidence="2">
    <location>
        <begin position="21"/>
        <end position="40"/>
    </location>
</feature>
<dbReference type="Proteomes" id="UP001231189">
    <property type="component" value="Unassembled WGS sequence"/>
</dbReference>
<sequence length="377" mass="42042">MEGKLNQANENRKRRMMHHSGPSNTPKFHPSSSGGFTPRNNRPPAPMSRPGYQNRSGGNPRPGSHHNNPSNSNYVHHNNNFNRAPMRAPASTANPNTAPRTGSNAVPVATKDKSTITCYECGVVGHYSNECPKRLAKIAANPVAPAQQCHQRQEVRPNNPNNRNGRLFHMSAEEAQEAPDVVLGIYTAIKPKLFVSLLHPLRTSTPKALLCHHVFFFFLLFFIEPFRPILPPREPTPEWDPMEAHAALIRRAIEDGDESSHDFSVWSEDDKSSTDGESDLRFLADGESEEESDDDRFSWGISPPPEVKEEERRRMTPPPTSRPKRFCPWPGNLSDFDNDDDDGGEAGRRPSGGRGSGSASPPRKRQRRGSDDEGRRP</sequence>
<dbReference type="Gene3D" id="4.10.60.10">
    <property type="entry name" value="Zinc finger, CCHC-type"/>
    <property type="match status" value="1"/>
</dbReference>
<dbReference type="SMART" id="SM00343">
    <property type="entry name" value="ZnF_C2HC"/>
    <property type="match status" value="1"/>
</dbReference>
<evidence type="ECO:0000313" key="4">
    <source>
        <dbReference type="EMBL" id="KAK1617971.1"/>
    </source>
</evidence>
<feature type="compositionally biased region" description="Low complexity" evidence="2">
    <location>
        <begin position="57"/>
        <end position="101"/>
    </location>
</feature>
<dbReference type="GO" id="GO:0008270">
    <property type="term" value="F:zinc ion binding"/>
    <property type="evidence" value="ECO:0007669"/>
    <property type="project" value="UniProtKB-KW"/>
</dbReference>
<reference evidence="4" key="1">
    <citation type="submission" date="2023-07" db="EMBL/GenBank/DDBJ databases">
        <title>A chromosome-level genome assembly of Lolium multiflorum.</title>
        <authorList>
            <person name="Chen Y."/>
            <person name="Copetti D."/>
            <person name="Kolliker R."/>
            <person name="Studer B."/>
        </authorList>
    </citation>
    <scope>NUCLEOTIDE SEQUENCE</scope>
    <source>
        <strain evidence="4">02402/16</strain>
        <tissue evidence="4">Leaf</tissue>
    </source>
</reference>
<protein>
    <recommendedName>
        <fullName evidence="3">CCHC-type domain-containing protein</fullName>
    </recommendedName>
</protein>
<dbReference type="SUPFAM" id="SSF57756">
    <property type="entry name" value="Retrovirus zinc finger-like domains"/>
    <property type="match status" value="1"/>
</dbReference>
<evidence type="ECO:0000256" key="1">
    <source>
        <dbReference type="PROSITE-ProRule" id="PRU00047"/>
    </source>
</evidence>
<evidence type="ECO:0000256" key="2">
    <source>
        <dbReference type="SAM" id="MobiDB-lite"/>
    </source>
</evidence>
<proteinExistence type="predicted"/>
<accession>A0AAD8RBU4</accession>
<dbReference type="EMBL" id="JAUUTY010000006">
    <property type="protein sequence ID" value="KAK1617971.1"/>
    <property type="molecule type" value="Genomic_DNA"/>
</dbReference>
<dbReference type="Pfam" id="PF00098">
    <property type="entry name" value="zf-CCHC"/>
    <property type="match status" value="1"/>
</dbReference>